<feature type="compositionally biased region" description="Low complexity" evidence="2">
    <location>
        <begin position="86"/>
        <end position="95"/>
    </location>
</feature>
<feature type="coiled-coil region" evidence="1">
    <location>
        <begin position="22"/>
        <end position="49"/>
    </location>
</feature>
<name>A0A514CY38_9CAUD</name>
<feature type="region of interest" description="Disordered" evidence="2">
    <location>
        <begin position="71"/>
        <end position="95"/>
    </location>
</feature>
<sequence length="95" mass="9865">MSSNPLKKGLSTITDTVGLTNTAAAERAAREAKAERERMERELTAQQEAMKLRGQAKDNVAMVEAGGSADSLDALGLGTGKKKKTASAGTTLGLM</sequence>
<evidence type="ECO:0000313" key="3">
    <source>
        <dbReference type="EMBL" id="QDH85433.1"/>
    </source>
</evidence>
<evidence type="ECO:0000256" key="1">
    <source>
        <dbReference type="SAM" id="Coils"/>
    </source>
</evidence>
<evidence type="ECO:0000256" key="2">
    <source>
        <dbReference type="SAM" id="MobiDB-lite"/>
    </source>
</evidence>
<accession>A0A514CY38</accession>
<keyword evidence="1" id="KW-0175">Coiled coil</keyword>
<evidence type="ECO:0000313" key="4">
    <source>
        <dbReference type="Proteomes" id="UP000317418"/>
    </source>
</evidence>
<organism evidence="3 4">
    <name type="scientific">Proteus phage vB_PmiP_RS1pmA</name>
    <dbReference type="NCBI Taxonomy" id="2250312"/>
    <lineage>
        <taxon>Viruses</taxon>
        <taxon>Duplodnaviria</taxon>
        <taxon>Heunggongvirae</taxon>
        <taxon>Uroviricota</taxon>
        <taxon>Caudoviricetes</taxon>
        <taxon>Autographivirales</taxon>
        <taxon>Autoscriptoviridae</taxon>
        <taxon>Slopekvirinae</taxon>
        <taxon>Novosibovirus</taxon>
        <taxon>Novosibovirus RS1pmA</taxon>
    </lineage>
</organism>
<protein>
    <submittedName>
        <fullName evidence="3">Virion protein</fullName>
    </submittedName>
</protein>
<dbReference type="EMBL" id="MG575418">
    <property type="protein sequence ID" value="QDH85433.1"/>
    <property type="molecule type" value="Genomic_DNA"/>
</dbReference>
<proteinExistence type="predicted"/>
<reference evidence="3 4" key="1">
    <citation type="submission" date="2017-11" db="EMBL/GenBank/DDBJ databases">
        <title>Genomic and ecogenomic characterisation of Proteus mirabilis bacteriophage supports development of cocktails for phage therapy.</title>
        <authorList>
            <person name="Alves D.R."/>
            <person name="Nzakizwanayo J."/>
            <person name="Dedi C."/>
            <person name="Olympiou C."/>
            <person name="Hanin A."/>
            <person name="Kot W."/>
            <person name="Hansen L."/>
            <person name="Gahan C."/>
            <person name="Schellenberge P."/>
            <person name="Ogilvie L.A."/>
            <person name="Jones B.V."/>
        </authorList>
    </citation>
    <scope>NUCLEOTIDE SEQUENCE [LARGE SCALE GENOMIC DNA]</scope>
</reference>
<keyword evidence="4" id="KW-1185">Reference proteome</keyword>
<dbReference type="Proteomes" id="UP000317418">
    <property type="component" value="Segment"/>
</dbReference>